<organism evidence="1 2">
    <name type="scientific">Streptomyces dysideae</name>
    <dbReference type="NCBI Taxonomy" id="909626"/>
    <lineage>
        <taxon>Bacteria</taxon>
        <taxon>Bacillati</taxon>
        <taxon>Actinomycetota</taxon>
        <taxon>Actinomycetes</taxon>
        <taxon>Kitasatosporales</taxon>
        <taxon>Streptomycetaceae</taxon>
        <taxon>Streptomyces</taxon>
    </lineage>
</organism>
<gene>
    <name evidence="1" type="ORF">AQJ91_35135</name>
</gene>
<protein>
    <submittedName>
        <fullName evidence="1">Uncharacterized protein</fullName>
    </submittedName>
</protein>
<dbReference type="AlphaFoldDB" id="A0A101UTF3"/>
<reference evidence="1 2" key="1">
    <citation type="submission" date="2015-10" db="EMBL/GenBank/DDBJ databases">
        <title>Draft genome sequence of Streptomyces sp. RV15, isolated from a marine sponge.</title>
        <authorList>
            <person name="Ruckert C."/>
            <person name="Abdelmohsen U.R."/>
            <person name="Winkler A."/>
            <person name="Hentschel U."/>
            <person name="Kalinowski J."/>
            <person name="Kampfer P."/>
            <person name="Glaeser S."/>
        </authorList>
    </citation>
    <scope>NUCLEOTIDE SEQUENCE [LARGE SCALE GENOMIC DNA]</scope>
    <source>
        <strain evidence="1 2">RV15</strain>
    </source>
</reference>
<accession>A0A101UTF3</accession>
<dbReference type="Proteomes" id="UP000053260">
    <property type="component" value="Unassembled WGS sequence"/>
</dbReference>
<sequence>MARITVWAAADPSLNRGTLADPAGSSATTSRVLRISAELHRLAPGDLAAKVHQERTVGDLAERDALDAAQLFDDLVGVGGRGGGHGDADVETAGVG</sequence>
<comment type="caution">
    <text evidence="1">The sequence shown here is derived from an EMBL/GenBank/DDBJ whole genome shotgun (WGS) entry which is preliminary data.</text>
</comment>
<evidence type="ECO:0000313" key="1">
    <source>
        <dbReference type="EMBL" id="KUO16527.1"/>
    </source>
</evidence>
<keyword evidence="2" id="KW-1185">Reference proteome</keyword>
<evidence type="ECO:0000313" key="2">
    <source>
        <dbReference type="Proteomes" id="UP000053260"/>
    </source>
</evidence>
<name>A0A101UTF3_9ACTN</name>
<dbReference type="EMBL" id="LMXB01000086">
    <property type="protein sequence ID" value="KUO16527.1"/>
    <property type="molecule type" value="Genomic_DNA"/>
</dbReference>
<proteinExistence type="predicted"/>